<sequence length="160" mass="17747">MCRDMGREQREERGETILVSACLLGEKCKYSGESNYCQSVVDYLKITGAEIIPVCPEVLGGLRTPRTPAEIRDERVVTKDGRDVTEEYVRGAEETLQIAREKNCRRAVLKERSPSCGSGFIYDGTFSKKLIPGDGITVRLLKKAGICVYGENSLPKKAEP</sequence>
<reference evidence="2" key="2">
    <citation type="submission" date="2023-01" db="EMBL/GenBank/DDBJ databases">
        <title>Human gut microbiome strain richness.</title>
        <authorList>
            <person name="Chen-Liaw A."/>
        </authorList>
    </citation>
    <scope>NUCLEOTIDE SEQUENCE</scope>
    <source>
        <strain evidence="2">B1_m1001713B170214d0_201011</strain>
    </source>
</reference>
<accession>A0AAW6AZ68</accession>
<dbReference type="Proteomes" id="UP001203136">
    <property type="component" value="Unassembled WGS sequence"/>
</dbReference>
<dbReference type="AlphaFoldDB" id="A0AAW6AZ68"/>
<dbReference type="EMBL" id="JAQLGM010000075">
    <property type="protein sequence ID" value="MDB2002494.1"/>
    <property type="molecule type" value="Genomic_DNA"/>
</dbReference>
<dbReference type="EMBL" id="JAINVB010000001">
    <property type="protein sequence ID" value="MCK0085439.1"/>
    <property type="molecule type" value="Genomic_DNA"/>
</dbReference>
<dbReference type="PANTHER" id="PTHR30087">
    <property type="entry name" value="INNER MEMBRANE PROTEIN"/>
    <property type="match status" value="1"/>
</dbReference>
<dbReference type="GeneID" id="57971208"/>
<gene>
    <name evidence="1" type="ORF">K5I21_06055</name>
    <name evidence="2" type="ORF">PM006_20040</name>
</gene>
<organism evidence="1 3">
    <name type="scientific">Clostridium symbiosum</name>
    <name type="common">Bacteroides symbiosus</name>
    <dbReference type="NCBI Taxonomy" id="1512"/>
    <lineage>
        <taxon>Bacteria</taxon>
        <taxon>Bacillati</taxon>
        <taxon>Bacillota</taxon>
        <taxon>Clostridia</taxon>
        <taxon>Lachnospirales</taxon>
        <taxon>Lachnospiraceae</taxon>
        <taxon>Otoolea</taxon>
    </lineage>
</organism>
<protein>
    <submittedName>
        <fullName evidence="1">DUF523 domain-containing protein</fullName>
    </submittedName>
</protein>
<dbReference type="RefSeq" id="WP_003503519.1">
    <property type="nucleotide sequence ID" value="NZ_BAABZD010000001.1"/>
</dbReference>
<proteinExistence type="predicted"/>
<reference evidence="1" key="1">
    <citation type="journal article" date="2022" name="Cell Host Microbe">
        <title>Colonization of the live biotherapeutic product VE303 and modulation of the microbiota and metabolites in healthy volunteers.</title>
        <authorList>
            <person name="Dsouza M."/>
            <person name="Menon R."/>
            <person name="Crossette E."/>
            <person name="Bhattarai S.K."/>
            <person name="Schneider J."/>
            <person name="Kim Y.G."/>
            <person name="Reddy S."/>
            <person name="Caballero S."/>
            <person name="Felix C."/>
            <person name="Cornacchione L."/>
            <person name="Hendrickson J."/>
            <person name="Watson A.R."/>
            <person name="Minot S.S."/>
            <person name="Greenfield N."/>
            <person name="Schopf L."/>
            <person name="Szabady R."/>
            <person name="Patarroyo J."/>
            <person name="Smith W."/>
            <person name="Harrison P."/>
            <person name="Kuijper E.J."/>
            <person name="Kelly C.P."/>
            <person name="Olle B."/>
            <person name="Bobilev D."/>
            <person name="Silber J.L."/>
            <person name="Bucci V."/>
            <person name="Roberts B."/>
            <person name="Faith J."/>
            <person name="Norman J.M."/>
        </authorList>
    </citation>
    <scope>NUCLEOTIDE SEQUENCE</scope>
    <source>
        <strain evidence="1">VE303-04</strain>
    </source>
</reference>
<dbReference type="Pfam" id="PF04463">
    <property type="entry name" value="2-thiour_desulf"/>
    <property type="match status" value="1"/>
</dbReference>
<dbReference type="InterPro" id="IPR007553">
    <property type="entry name" value="2-thiour_desulf"/>
</dbReference>
<dbReference type="PANTHER" id="PTHR30087:SF1">
    <property type="entry name" value="HYPOTHETICAL CYTOSOLIC PROTEIN"/>
    <property type="match status" value="1"/>
</dbReference>
<comment type="caution">
    <text evidence="1">The sequence shown here is derived from an EMBL/GenBank/DDBJ whole genome shotgun (WGS) entry which is preliminary data.</text>
</comment>
<dbReference type="Proteomes" id="UP001300871">
    <property type="component" value="Unassembled WGS sequence"/>
</dbReference>
<evidence type="ECO:0000313" key="2">
    <source>
        <dbReference type="EMBL" id="MDB2002494.1"/>
    </source>
</evidence>
<name>A0AAW6AZ68_CLOSY</name>
<evidence type="ECO:0000313" key="1">
    <source>
        <dbReference type="EMBL" id="MCK0085439.1"/>
    </source>
</evidence>
<evidence type="ECO:0000313" key="3">
    <source>
        <dbReference type="Proteomes" id="UP001203136"/>
    </source>
</evidence>